<keyword evidence="3" id="KW-1185">Reference proteome</keyword>
<dbReference type="STRING" id="98765.A0A2R6RZB4"/>
<name>A0A2R6RZB4_9APHY</name>
<dbReference type="Gene3D" id="3.70.10.10">
    <property type="match status" value="1"/>
</dbReference>
<feature type="compositionally biased region" description="Basic and acidic residues" evidence="1">
    <location>
        <begin position="173"/>
        <end position="186"/>
    </location>
</feature>
<dbReference type="OrthoDB" id="60092at2759"/>
<proteinExistence type="predicted"/>
<comment type="caution">
    <text evidence="2">The sequence shown here is derived from an EMBL/GenBank/DDBJ whole genome shotgun (WGS) entry which is preliminary data.</text>
</comment>
<dbReference type="EMBL" id="MLYV02000134">
    <property type="protein sequence ID" value="PSS35382.1"/>
    <property type="molecule type" value="Genomic_DNA"/>
</dbReference>
<evidence type="ECO:0000313" key="3">
    <source>
        <dbReference type="Proteomes" id="UP000186601"/>
    </source>
</evidence>
<protein>
    <submittedName>
        <fullName evidence="2">Uncharacterized protein</fullName>
    </submittedName>
</protein>
<sequence>MDEGEDHDSLESKLIVRLHCKHGNLTFYVLLLPVKIVPESFNESRLSVGPRAIKDMLEHFSLAKGPKSDPQLVWSFGDEEVLLKGLESSLDTSDPASPLFIDVEGDLSETLFVISTSQVSGPSHPNGGQSRAQSLQPKGKKRELEQDQDGEGGQPQPIPALNSVRKKPMKAVVRTDRASVAREMSRVSETPSRTSMPPPSFVPLRSMRPPATPPPPMSHPRPSPPQQQESSPQRVREPLFLPSSQLSQAAEEAIRESGLGIEDMDADEFMTMLEGEGEEVTFDEDNDGARDGGLGIGEERESDHFRIFDEEETQLQPTPGPNLKRPLSSREVYIDSTNAQRYISTGKSQCSLGPADNITPGVVRLGDAVLGEEVDRILMVEVVKRAGYSCKSRKAKEKKGMVMGIGAYVIRQRLPGTPQMLPVIYGDIFRTSK</sequence>
<organism evidence="2 3">
    <name type="scientific">Hermanssonia centrifuga</name>
    <dbReference type="NCBI Taxonomy" id="98765"/>
    <lineage>
        <taxon>Eukaryota</taxon>
        <taxon>Fungi</taxon>
        <taxon>Dikarya</taxon>
        <taxon>Basidiomycota</taxon>
        <taxon>Agaricomycotina</taxon>
        <taxon>Agaricomycetes</taxon>
        <taxon>Polyporales</taxon>
        <taxon>Meruliaceae</taxon>
        <taxon>Hermanssonia</taxon>
    </lineage>
</organism>
<reference evidence="2 3" key="1">
    <citation type="submission" date="2018-02" db="EMBL/GenBank/DDBJ databases">
        <title>Genome sequence of the basidiomycete white-rot fungus Phlebia centrifuga.</title>
        <authorList>
            <person name="Granchi Z."/>
            <person name="Peng M."/>
            <person name="de Vries R.P."/>
            <person name="Hilden K."/>
            <person name="Makela M.R."/>
            <person name="Grigoriev I."/>
            <person name="Riley R."/>
        </authorList>
    </citation>
    <scope>NUCLEOTIDE SEQUENCE [LARGE SCALE GENOMIC DNA]</scope>
    <source>
        <strain evidence="2 3">FBCC195</strain>
    </source>
</reference>
<feature type="compositionally biased region" description="Pro residues" evidence="1">
    <location>
        <begin position="210"/>
        <end position="225"/>
    </location>
</feature>
<feature type="compositionally biased region" description="Polar residues" evidence="1">
    <location>
        <begin position="117"/>
        <end position="136"/>
    </location>
</feature>
<gene>
    <name evidence="2" type="ORF">PHLCEN_2v1655</name>
</gene>
<dbReference type="AlphaFoldDB" id="A0A2R6RZB4"/>
<accession>A0A2R6RZB4</accession>
<feature type="region of interest" description="Disordered" evidence="1">
    <location>
        <begin position="117"/>
        <end position="234"/>
    </location>
</feature>
<evidence type="ECO:0000256" key="1">
    <source>
        <dbReference type="SAM" id="MobiDB-lite"/>
    </source>
</evidence>
<evidence type="ECO:0000313" key="2">
    <source>
        <dbReference type="EMBL" id="PSS35382.1"/>
    </source>
</evidence>
<dbReference type="Proteomes" id="UP000186601">
    <property type="component" value="Unassembled WGS sequence"/>
</dbReference>